<name>A0A8J3YBM6_9ACTN</name>
<dbReference type="EMBL" id="BOOY01000034">
    <property type="protein sequence ID" value="GIJ05598.1"/>
    <property type="molecule type" value="Genomic_DNA"/>
</dbReference>
<dbReference type="Proteomes" id="UP000652013">
    <property type="component" value="Unassembled WGS sequence"/>
</dbReference>
<evidence type="ECO:0000313" key="3">
    <source>
        <dbReference type="Proteomes" id="UP000652013"/>
    </source>
</evidence>
<dbReference type="InterPro" id="IPR018960">
    <property type="entry name" value="DUF1990"/>
</dbReference>
<dbReference type="AlphaFoldDB" id="A0A8J3YBM6"/>
<gene>
    <name evidence="2" type="ORF">Sya03_49500</name>
</gene>
<organism evidence="2 3">
    <name type="scientific">Spirilliplanes yamanashiensis</name>
    <dbReference type="NCBI Taxonomy" id="42233"/>
    <lineage>
        <taxon>Bacteria</taxon>
        <taxon>Bacillati</taxon>
        <taxon>Actinomycetota</taxon>
        <taxon>Actinomycetes</taxon>
        <taxon>Micromonosporales</taxon>
        <taxon>Micromonosporaceae</taxon>
        <taxon>Spirilliplanes</taxon>
    </lineage>
</organism>
<dbReference type="RefSeq" id="WP_203940802.1">
    <property type="nucleotide sequence ID" value="NZ_BAAAGJ010000005.1"/>
</dbReference>
<dbReference type="Pfam" id="PF09348">
    <property type="entry name" value="DUF1990"/>
    <property type="match status" value="1"/>
</dbReference>
<evidence type="ECO:0000259" key="1">
    <source>
        <dbReference type="Pfam" id="PF09348"/>
    </source>
</evidence>
<evidence type="ECO:0000313" key="2">
    <source>
        <dbReference type="EMBL" id="GIJ05598.1"/>
    </source>
</evidence>
<dbReference type="PANTHER" id="PTHR34202">
    <property type="entry name" value="UPF0548 PROTEIN"/>
    <property type="match status" value="1"/>
</dbReference>
<dbReference type="PIRSF" id="PIRSF010260">
    <property type="entry name" value="UCP010260"/>
    <property type="match status" value="1"/>
</dbReference>
<protein>
    <submittedName>
        <fullName evidence="2">DUF1990 domain-containing protein</fullName>
    </submittedName>
</protein>
<accession>A0A8J3YBM6</accession>
<reference evidence="2" key="1">
    <citation type="submission" date="2021-01" db="EMBL/GenBank/DDBJ databases">
        <title>Whole genome shotgun sequence of Spirilliplanes yamanashiensis NBRC 15828.</title>
        <authorList>
            <person name="Komaki H."/>
            <person name="Tamura T."/>
        </authorList>
    </citation>
    <scope>NUCLEOTIDE SEQUENCE</scope>
    <source>
        <strain evidence="2">NBRC 15828</strain>
    </source>
</reference>
<sequence length="164" mass="18192">MSTLTYAEVGATRFEPLPAGYQHLRVRHLIGGAEVFDAAAEAVLTWRMHRGIPAKVTAAGPRAEPGVRVTVQVGPMRAPCEVVWSVREDARAGFGYGTLPGHPEQGEESFLVERAADGRVWFSVTAFSRPVVWYARLGKPFVPVFQRAYAWRCARSLRRLVSVR</sequence>
<dbReference type="PANTHER" id="PTHR34202:SF1">
    <property type="entry name" value="UPF0548 PROTEIN"/>
    <property type="match status" value="1"/>
</dbReference>
<proteinExistence type="predicted"/>
<keyword evidence="3" id="KW-1185">Reference proteome</keyword>
<feature type="domain" description="DUF1990" evidence="1">
    <location>
        <begin position="5"/>
        <end position="155"/>
    </location>
</feature>
<dbReference type="InterPro" id="IPR014457">
    <property type="entry name" value="UCP010260"/>
</dbReference>
<comment type="caution">
    <text evidence="2">The sequence shown here is derived from an EMBL/GenBank/DDBJ whole genome shotgun (WGS) entry which is preliminary data.</text>
</comment>